<reference evidence="9" key="1">
    <citation type="submission" date="2015-12" db="EMBL/GenBank/DDBJ databases">
        <title>Complete genome sequences of two moderately thermophilic Paenibacillus species.</title>
        <authorList>
            <person name="Butler R.III."/>
            <person name="Wang J."/>
            <person name="Stark B.C."/>
            <person name="Pombert J.-F."/>
        </authorList>
    </citation>
    <scope>NUCLEOTIDE SEQUENCE [LARGE SCALE GENOMIC DNA]</scope>
    <source>
        <strain evidence="9">32O-Y</strain>
    </source>
</reference>
<evidence type="ECO:0000256" key="1">
    <source>
        <dbReference type="ARBA" id="ARBA00022475"/>
    </source>
</evidence>
<evidence type="ECO:0000256" key="2">
    <source>
        <dbReference type="ARBA" id="ARBA00022654"/>
    </source>
</evidence>
<dbReference type="STRING" id="162209.IJ22_05650"/>
<keyword evidence="5" id="KW-0378">Hydrolase</keyword>
<sequence precursor="true">MNLIDRSAMSIAKAIRNNYADAASEKVLFYSLSLLINTSLAIAATLIICTFTGRLPEAVITIFSFLFLRYLSGGAHLSSSLGCCIFSLTILTSLAHIDYAYFHTGLILNILSFIIFLIKAPEGLENISRIDPKNYLYLKIICLIFIGSNFYFQSSLLSAVFFAQSVTLTKPGYFLFKLMERRWYNETENGKSS</sequence>
<keyword evidence="7" id="KW-0472">Membrane</keyword>
<dbReference type="RefSeq" id="WP_082660644.1">
    <property type="nucleotide sequence ID" value="NZ_BJCS01000002.1"/>
</dbReference>
<organism evidence="8 9">
    <name type="scientific">Paenibacillus naphthalenovorans</name>
    <dbReference type="NCBI Taxonomy" id="162209"/>
    <lineage>
        <taxon>Bacteria</taxon>
        <taxon>Bacillati</taxon>
        <taxon>Bacillota</taxon>
        <taxon>Bacilli</taxon>
        <taxon>Bacillales</taxon>
        <taxon>Paenibacillaceae</taxon>
        <taxon>Paenibacillus</taxon>
    </lineage>
</organism>
<dbReference type="GO" id="GO:0009372">
    <property type="term" value="P:quorum sensing"/>
    <property type="evidence" value="ECO:0007669"/>
    <property type="project" value="UniProtKB-KW"/>
</dbReference>
<evidence type="ECO:0000256" key="4">
    <source>
        <dbReference type="ARBA" id="ARBA00022692"/>
    </source>
</evidence>
<dbReference type="Pfam" id="PF04647">
    <property type="entry name" value="AgrB"/>
    <property type="match status" value="1"/>
</dbReference>
<dbReference type="InterPro" id="IPR006741">
    <property type="entry name" value="AgrB"/>
</dbReference>
<keyword evidence="1" id="KW-1003">Cell membrane</keyword>
<keyword evidence="3" id="KW-0645">Protease</keyword>
<evidence type="ECO:0000313" key="8">
    <source>
        <dbReference type="EMBL" id="ALS20952.1"/>
    </source>
</evidence>
<dbReference type="GO" id="GO:0016020">
    <property type="term" value="C:membrane"/>
    <property type="evidence" value="ECO:0007669"/>
    <property type="project" value="InterPro"/>
</dbReference>
<gene>
    <name evidence="8" type="ORF">IJ22_05650</name>
</gene>
<protein>
    <submittedName>
        <fullName evidence="8">Accessory gene regulator B</fullName>
    </submittedName>
</protein>
<dbReference type="OrthoDB" id="2666767at2"/>
<evidence type="ECO:0000256" key="3">
    <source>
        <dbReference type="ARBA" id="ARBA00022670"/>
    </source>
</evidence>
<evidence type="ECO:0000256" key="5">
    <source>
        <dbReference type="ARBA" id="ARBA00022801"/>
    </source>
</evidence>
<dbReference type="SMART" id="SM00793">
    <property type="entry name" value="AgrB"/>
    <property type="match status" value="1"/>
</dbReference>
<evidence type="ECO:0000256" key="6">
    <source>
        <dbReference type="ARBA" id="ARBA00022989"/>
    </source>
</evidence>
<evidence type="ECO:0000256" key="7">
    <source>
        <dbReference type="ARBA" id="ARBA00023136"/>
    </source>
</evidence>
<dbReference type="KEGG" id="pnp:IJ22_05650"/>
<keyword evidence="6" id="KW-1133">Transmembrane helix</keyword>
<keyword evidence="9" id="KW-1185">Reference proteome</keyword>
<reference evidence="8 9" key="2">
    <citation type="journal article" date="2016" name="Genome Announc.">
        <title>Complete Genome Sequences of Two Interactive Moderate Thermophiles, Paenibacillus napthalenovorans 32O-Y and Paenibacillus sp. 32O-W.</title>
        <authorList>
            <person name="Butler R.R.III."/>
            <person name="Wang J."/>
            <person name="Stark B.C."/>
            <person name="Pombert J.F."/>
        </authorList>
    </citation>
    <scope>NUCLEOTIDE SEQUENCE [LARGE SCALE GENOMIC DNA]</scope>
    <source>
        <strain evidence="8 9">32O-Y</strain>
    </source>
</reference>
<keyword evidence="2" id="KW-0673">Quorum sensing</keyword>
<accession>A0A0U2U3P4</accession>
<evidence type="ECO:0000313" key="9">
    <source>
        <dbReference type="Proteomes" id="UP000061660"/>
    </source>
</evidence>
<proteinExistence type="predicted"/>
<dbReference type="Proteomes" id="UP000061660">
    <property type="component" value="Chromosome"/>
</dbReference>
<dbReference type="GO" id="GO:0006508">
    <property type="term" value="P:proteolysis"/>
    <property type="evidence" value="ECO:0007669"/>
    <property type="project" value="UniProtKB-KW"/>
</dbReference>
<name>A0A0U2U3P4_9BACL</name>
<dbReference type="GO" id="GO:0008233">
    <property type="term" value="F:peptidase activity"/>
    <property type="evidence" value="ECO:0007669"/>
    <property type="project" value="UniProtKB-KW"/>
</dbReference>
<dbReference type="AlphaFoldDB" id="A0A0U2U3P4"/>
<dbReference type="EMBL" id="CP013652">
    <property type="protein sequence ID" value="ALS20952.1"/>
    <property type="molecule type" value="Genomic_DNA"/>
</dbReference>
<keyword evidence="4" id="KW-0812">Transmembrane</keyword>